<dbReference type="InterPro" id="IPR014044">
    <property type="entry name" value="CAP_dom"/>
</dbReference>
<dbReference type="InterPro" id="IPR035940">
    <property type="entry name" value="CAP_sf"/>
</dbReference>
<feature type="chain" id="PRO_5024327780" evidence="1">
    <location>
        <begin position="17"/>
        <end position="242"/>
    </location>
</feature>
<sequence>MKTICVLVALLWIVRAQFPTQQEREDLTSILANVREYVKPPASDMMLMNYSFELETMMFNWANRCEVELPNATADIAYQGTGMILTEHIHLTPSYAEKLFFYLRDKQYYNYETNNCSGPCEEYKKLIYANTTEFGCAMQNCSRDSGNYTSYVFGCLFKPGVPKVIDRPYTNGTSCDKCPDGYECYKKQCRVIPPTDLPTSDDTTLFSDEPLFTTPSTSPSAKTASSTVTILGVLLLSLRQIL</sequence>
<dbReference type="WBParaSite" id="MCU_011593-RA">
    <property type="protein sequence ID" value="MCU_011593-RA"/>
    <property type="gene ID" value="MCU_011593"/>
</dbReference>
<dbReference type="Gene3D" id="3.40.33.10">
    <property type="entry name" value="CAP"/>
    <property type="match status" value="1"/>
</dbReference>
<dbReference type="AlphaFoldDB" id="A0A5K3FUB4"/>
<dbReference type="SMART" id="SM00198">
    <property type="entry name" value="SCP"/>
    <property type="match status" value="1"/>
</dbReference>
<feature type="domain" description="SCP" evidence="2">
    <location>
        <begin position="22"/>
        <end position="163"/>
    </location>
</feature>
<reference evidence="3" key="1">
    <citation type="submission" date="2019-11" db="UniProtKB">
        <authorList>
            <consortium name="WormBaseParasite"/>
        </authorList>
    </citation>
    <scope>IDENTIFICATION</scope>
</reference>
<keyword evidence="1" id="KW-0732">Signal</keyword>
<feature type="signal peptide" evidence="1">
    <location>
        <begin position="1"/>
        <end position="16"/>
    </location>
</feature>
<name>A0A5K3FUB4_MESCO</name>
<dbReference type="Pfam" id="PF00188">
    <property type="entry name" value="CAP"/>
    <property type="match status" value="1"/>
</dbReference>
<evidence type="ECO:0000259" key="2">
    <source>
        <dbReference type="SMART" id="SM00198"/>
    </source>
</evidence>
<organism evidence="3">
    <name type="scientific">Mesocestoides corti</name>
    <name type="common">Flatworm</name>
    <dbReference type="NCBI Taxonomy" id="53468"/>
    <lineage>
        <taxon>Eukaryota</taxon>
        <taxon>Metazoa</taxon>
        <taxon>Spiralia</taxon>
        <taxon>Lophotrochozoa</taxon>
        <taxon>Platyhelminthes</taxon>
        <taxon>Cestoda</taxon>
        <taxon>Eucestoda</taxon>
        <taxon>Cyclophyllidea</taxon>
        <taxon>Mesocestoididae</taxon>
        <taxon>Mesocestoides</taxon>
    </lineage>
</organism>
<accession>A0A5K3FUB4</accession>
<proteinExistence type="predicted"/>
<protein>
    <submittedName>
        <fullName evidence="3">SCP domain-containing protein</fullName>
    </submittedName>
</protein>
<dbReference type="SUPFAM" id="SSF55797">
    <property type="entry name" value="PR-1-like"/>
    <property type="match status" value="1"/>
</dbReference>
<evidence type="ECO:0000256" key="1">
    <source>
        <dbReference type="SAM" id="SignalP"/>
    </source>
</evidence>
<evidence type="ECO:0000313" key="3">
    <source>
        <dbReference type="WBParaSite" id="MCU_011593-RA"/>
    </source>
</evidence>